<sequence>TAERFPFEGKKGPAKSESKFLVSYGICIPESGRIFNNGEKDSVSVEMLKMYHPAILMDLVPMLVVGDGNCLYGAVSRALTGSENFHALLRLRTAVELILNPIYCDEKSNNFIDLINDNRIV</sequence>
<comment type="caution">
    <text evidence="1">The sequence shown here is derived from an EMBL/GenBank/DDBJ whole genome shotgun (WGS) entry which is preliminary data.</text>
</comment>
<accession>A0AAE0RUJ5</accession>
<protein>
    <recommendedName>
        <fullName evidence="3">OTU domain-containing protein</fullName>
    </recommendedName>
</protein>
<name>A0AAE0RUJ5_9BIVA</name>
<feature type="non-terminal residue" evidence="1">
    <location>
        <position position="1"/>
    </location>
</feature>
<evidence type="ECO:0000313" key="1">
    <source>
        <dbReference type="EMBL" id="KAK3579800.1"/>
    </source>
</evidence>
<dbReference type="Proteomes" id="UP001195483">
    <property type="component" value="Unassembled WGS sequence"/>
</dbReference>
<dbReference type="AlphaFoldDB" id="A0AAE0RUJ5"/>
<reference evidence="1" key="3">
    <citation type="submission" date="2023-05" db="EMBL/GenBank/DDBJ databases">
        <authorList>
            <person name="Smith C.H."/>
        </authorList>
    </citation>
    <scope>NUCLEOTIDE SEQUENCE</scope>
    <source>
        <strain evidence="1">CHS0354</strain>
        <tissue evidence="1">Mantle</tissue>
    </source>
</reference>
<keyword evidence="2" id="KW-1185">Reference proteome</keyword>
<reference evidence="1" key="2">
    <citation type="journal article" date="2021" name="Genome Biol. Evol.">
        <title>Developing a high-quality reference genome for a parasitic bivalve with doubly uniparental inheritance (Bivalvia: Unionida).</title>
        <authorList>
            <person name="Smith C.H."/>
        </authorList>
    </citation>
    <scope>NUCLEOTIDE SEQUENCE</scope>
    <source>
        <strain evidence="1">CHS0354</strain>
        <tissue evidence="1">Mantle</tissue>
    </source>
</reference>
<reference evidence="1" key="1">
    <citation type="journal article" date="2021" name="Genome Biol. Evol.">
        <title>A High-Quality Reference Genome for a Parasitic Bivalve with Doubly Uniparental Inheritance (Bivalvia: Unionida).</title>
        <authorList>
            <person name="Smith C.H."/>
        </authorList>
    </citation>
    <scope>NUCLEOTIDE SEQUENCE</scope>
    <source>
        <strain evidence="1">CHS0354</strain>
    </source>
</reference>
<dbReference type="EMBL" id="JAEAOA010001338">
    <property type="protein sequence ID" value="KAK3579800.1"/>
    <property type="molecule type" value="Genomic_DNA"/>
</dbReference>
<proteinExistence type="predicted"/>
<evidence type="ECO:0008006" key="3">
    <source>
        <dbReference type="Google" id="ProtNLM"/>
    </source>
</evidence>
<organism evidence="1 2">
    <name type="scientific">Potamilus streckersoni</name>
    <dbReference type="NCBI Taxonomy" id="2493646"/>
    <lineage>
        <taxon>Eukaryota</taxon>
        <taxon>Metazoa</taxon>
        <taxon>Spiralia</taxon>
        <taxon>Lophotrochozoa</taxon>
        <taxon>Mollusca</taxon>
        <taxon>Bivalvia</taxon>
        <taxon>Autobranchia</taxon>
        <taxon>Heteroconchia</taxon>
        <taxon>Palaeoheterodonta</taxon>
        <taxon>Unionida</taxon>
        <taxon>Unionoidea</taxon>
        <taxon>Unionidae</taxon>
        <taxon>Ambleminae</taxon>
        <taxon>Lampsilini</taxon>
        <taxon>Potamilus</taxon>
    </lineage>
</organism>
<evidence type="ECO:0000313" key="2">
    <source>
        <dbReference type="Proteomes" id="UP001195483"/>
    </source>
</evidence>
<gene>
    <name evidence="1" type="ORF">CHS0354_022109</name>
</gene>
<dbReference type="Gene3D" id="3.90.70.80">
    <property type="match status" value="1"/>
</dbReference>